<dbReference type="RefSeq" id="WP_211853742.1">
    <property type="nucleotide sequence ID" value="NZ_JAAGBB010000020.1"/>
</dbReference>
<protein>
    <submittedName>
        <fullName evidence="7">Methyl-accepting chemotaxis protein</fullName>
    </submittedName>
</protein>
<dbReference type="Pfam" id="PF00015">
    <property type="entry name" value="MCPsignal"/>
    <property type="match status" value="1"/>
</dbReference>
<dbReference type="SMART" id="SM00283">
    <property type="entry name" value="MA"/>
    <property type="match status" value="1"/>
</dbReference>
<keyword evidence="4" id="KW-1133">Transmembrane helix</keyword>
<dbReference type="InterPro" id="IPR003660">
    <property type="entry name" value="HAMP_dom"/>
</dbReference>
<dbReference type="InterPro" id="IPR004089">
    <property type="entry name" value="MCPsignal_dom"/>
</dbReference>
<evidence type="ECO:0000313" key="8">
    <source>
        <dbReference type="Proteomes" id="UP001196870"/>
    </source>
</evidence>
<evidence type="ECO:0000259" key="6">
    <source>
        <dbReference type="PROSITE" id="PS50885"/>
    </source>
</evidence>
<evidence type="ECO:0000256" key="4">
    <source>
        <dbReference type="SAM" id="Phobius"/>
    </source>
</evidence>
<evidence type="ECO:0000256" key="3">
    <source>
        <dbReference type="PROSITE-ProRule" id="PRU00284"/>
    </source>
</evidence>
<dbReference type="PANTHER" id="PTHR32089">
    <property type="entry name" value="METHYL-ACCEPTING CHEMOTAXIS PROTEIN MCPB"/>
    <property type="match status" value="1"/>
</dbReference>
<evidence type="ECO:0000256" key="1">
    <source>
        <dbReference type="ARBA" id="ARBA00023224"/>
    </source>
</evidence>
<feature type="transmembrane region" description="Helical" evidence="4">
    <location>
        <begin position="188"/>
        <end position="210"/>
    </location>
</feature>
<feature type="transmembrane region" description="Helical" evidence="4">
    <location>
        <begin position="12"/>
        <end position="33"/>
    </location>
</feature>
<evidence type="ECO:0000256" key="2">
    <source>
        <dbReference type="ARBA" id="ARBA00029447"/>
    </source>
</evidence>
<sequence>MRILNGWSVRGRLWATFSALLFVLVVSGGISIFQARQIGALAEDIGTNALPSVMQLGRFSENIAVLRRLRQSLLIADQEEQQRVLRQAPQVLTRIEASWAIYQPLISDGEERRLADAIAAAWSTYRRADAEFVALFEARRTEEAARFFAATVNPAGIALREALTRGQDINEAMANRALGDIRAAQQRAFWLIGAAALLGLIIAIGAAVWLNRSITSGVVRLAGVMRQLAKRDYAFALPDAARSDEIGDLARGIEECRTGLQDADRLAATQATEQRAKAARAERVNTLVQGFEAETAGVLRAVASAATELDATAQEMGQAAERGTGQATSVAAASEQASSNVRTVAASAEELTASIAEVARQVQTSAEVAQRASEHARATDDTVRALAGSAARIGDVVKLIGEIAGQTNLLALNATIEAARAGEAGKGFAVVASEVKQLAAQTAKATTEIGAQITQMQSDTNLAVEAISSIASTIETLTATTMQVAAAAEQQAAATQEIGRAVAEAASGTQDVSRHAAGLREDAEHTGATAGQLRAASGELAQQAETLRGKVDSFLGDIRAA</sequence>
<dbReference type="EMBL" id="JAAGBB010000020">
    <property type="protein sequence ID" value="MBR0666067.1"/>
    <property type="molecule type" value="Genomic_DNA"/>
</dbReference>
<dbReference type="PRINTS" id="PR00260">
    <property type="entry name" value="CHEMTRNSDUCR"/>
</dbReference>
<dbReference type="PANTHER" id="PTHR32089:SF112">
    <property type="entry name" value="LYSOZYME-LIKE PROTEIN-RELATED"/>
    <property type="match status" value="1"/>
</dbReference>
<accession>A0ABS5F0K0</accession>
<dbReference type="Pfam" id="PF00672">
    <property type="entry name" value="HAMP"/>
    <property type="match status" value="1"/>
</dbReference>
<dbReference type="SMART" id="SM00304">
    <property type="entry name" value="HAMP"/>
    <property type="match status" value="1"/>
</dbReference>
<dbReference type="Proteomes" id="UP001196870">
    <property type="component" value="Unassembled WGS sequence"/>
</dbReference>
<feature type="domain" description="HAMP" evidence="6">
    <location>
        <begin position="212"/>
        <end position="265"/>
    </location>
</feature>
<dbReference type="PROSITE" id="PS50885">
    <property type="entry name" value="HAMP"/>
    <property type="match status" value="1"/>
</dbReference>
<keyword evidence="1 3" id="KW-0807">Transducer</keyword>
<dbReference type="InterPro" id="IPR004090">
    <property type="entry name" value="Chemotax_Me-accpt_rcpt"/>
</dbReference>
<proteinExistence type="inferred from homology"/>
<name>A0ABS5F0K0_9PROT</name>
<dbReference type="PROSITE" id="PS50111">
    <property type="entry name" value="CHEMOTAXIS_TRANSDUC_2"/>
    <property type="match status" value="1"/>
</dbReference>
<dbReference type="Gene3D" id="1.10.287.950">
    <property type="entry name" value="Methyl-accepting chemotaxis protein"/>
    <property type="match status" value="1"/>
</dbReference>
<keyword evidence="8" id="KW-1185">Reference proteome</keyword>
<comment type="similarity">
    <text evidence="2">Belongs to the methyl-accepting chemotaxis (MCP) protein family.</text>
</comment>
<gene>
    <name evidence="7" type="ORF">GXW71_17030</name>
</gene>
<evidence type="ECO:0000259" key="5">
    <source>
        <dbReference type="PROSITE" id="PS50111"/>
    </source>
</evidence>
<comment type="caution">
    <text evidence="7">The sequence shown here is derived from an EMBL/GenBank/DDBJ whole genome shotgun (WGS) entry which is preliminary data.</text>
</comment>
<keyword evidence="4" id="KW-0472">Membrane</keyword>
<dbReference type="SUPFAM" id="SSF58104">
    <property type="entry name" value="Methyl-accepting chemotaxis protein (MCP) signaling domain"/>
    <property type="match status" value="1"/>
</dbReference>
<organism evidence="7 8">
    <name type="scientific">Plastoroseomonas hellenica</name>
    <dbReference type="NCBI Taxonomy" id="2687306"/>
    <lineage>
        <taxon>Bacteria</taxon>
        <taxon>Pseudomonadati</taxon>
        <taxon>Pseudomonadota</taxon>
        <taxon>Alphaproteobacteria</taxon>
        <taxon>Acetobacterales</taxon>
        <taxon>Acetobacteraceae</taxon>
        <taxon>Plastoroseomonas</taxon>
    </lineage>
</organism>
<dbReference type="InterPro" id="IPR024478">
    <property type="entry name" value="HlyB_4HB_MCP"/>
</dbReference>
<dbReference type="Gene3D" id="6.10.340.10">
    <property type="match status" value="1"/>
</dbReference>
<reference evidence="8" key="1">
    <citation type="journal article" date="2021" name="Syst. Appl. Microbiol.">
        <title>Roseomonas hellenica sp. nov., isolated from roots of wild-growing Alkanna tinctoria.</title>
        <authorList>
            <person name="Rat A."/>
            <person name="Naranjo H.D."/>
            <person name="Lebbe L."/>
            <person name="Cnockaert M."/>
            <person name="Krigas N."/>
            <person name="Grigoriadou K."/>
            <person name="Maloupa E."/>
            <person name="Willems A."/>
        </authorList>
    </citation>
    <scope>NUCLEOTIDE SEQUENCE [LARGE SCALE GENOMIC DNA]</scope>
    <source>
        <strain evidence="8">LMG 31523</strain>
    </source>
</reference>
<dbReference type="Pfam" id="PF12729">
    <property type="entry name" value="4HB_MCP_1"/>
    <property type="match status" value="1"/>
</dbReference>
<feature type="domain" description="Methyl-accepting transducer" evidence="5">
    <location>
        <begin position="305"/>
        <end position="541"/>
    </location>
</feature>
<keyword evidence="4" id="KW-0812">Transmembrane</keyword>
<evidence type="ECO:0000313" key="7">
    <source>
        <dbReference type="EMBL" id="MBR0666067.1"/>
    </source>
</evidence>